<sequence>METYSRRWYHLSRGEKIVVDMIFTQSGFKKRYNFLCENNLPTEKRYLRKFRKYSELRKLMKKSNDSEAINGLKDQIAWIDKQLKSASTKRTDREILAVHKKERDAAKQGKQPFYLKKCSALSEIRKQKLIEKYNELKTSYLNNGGKDMPSLSETLFFGVACCEVGITEFPSP</sequence>
<accession>A0ABC8TTZ2</accession>
<dbReference type="PANTHER" id="PTHR21738:SF0">
    <property type="entry name" value="RIBOSOMAL RNA PROCESSING PROTEIN 36 HOMOLOG"/>
    <property type="match status" value="1"/>
</dbReference>
<dbReference type="Proteomes" id="UP001642360">
    <property type="component" value="Unassembled WGS sequence"/>
</dbReference>
<keyword evidence="8" id="KW-1185">Reference proteome</keyword>
<evidence type="ECO:0000256" key="1">
    <source>
        <dbReference type="ARBA" id="ARBA00004604"/>
    </source>
</evidence>
<comment type="subcellular location">
    <subcellularLocation>
        <location evidence="1 6">Nucleus</location>
        <location evidence="1 6">Nucleolus</location>
    </subcellularLocation>
</comment>
<comment type="caution">
    <text evidence="7">The sequence shown here is derived from an EMBL/GenBank/DDBJ whole genome shotgun (WGS) entry which is preliminary data.</text>
</comment>
<evidence type="ECO:0000256" key="2">
    <source>
        <dbReference type="ARBA" id="ARBA00009418"/>
    </source>
</evidence>
<gene>
    <name evidence="7" type="ORF">ILEXP_LOCUS42657</name>
</gene>
<name>A0ABC8TTZ2_9AQUA</name>
<protein>
    <recommendedName>
        <fullName evidence="6">rRNA biogenesis protein RRP36</fullName>
    </recommendedName>
</protein>
<evidence type="ECO:0000256" key="3">
    <source>
        <dbReference type="ARBA" id="ARBA00022517"/>
    </source>
</evidence>
<dbReference type="AlphaFoldDB" id="A0ABC8TTZ2"/>
<reference evidence="7 8" key="1">
    <citation type="submission" date="2024-02" db="EMBL/GenBank/DDBJ databases">
        <authorList>
            <person name="Vignale AGUSTIN F."/>
            <person name="Sosa J E."/>
            <person name="Modenutti C."/>
        </authorList>
    </citation>
    <scope>NUCLEOTIDE SEQUENCE [LARGE SCALE GENOMIC DNA]</scope>
</reference>
<evidence type="ECO:0000313" key="8">
    <source>
        <dbReference type="Proteomes" id="UP001642360"/>
    </source>
</evidence>
<keyword evidence="5 6" id="KW-0539">Nucleus</keyword>
<comment type="similarity">
    <text evidence="2 6">Belongs to the RRP36 family.</text>
</comment>
<evidence type="ECO:0000256" key="5">
    <source>
        <dbReference type="ARBA" id="ARBA00023242"/>
    </source>
</evidence>
<dbReference type="PANTHER" id="PTHR21738">
    <property type="entry name" value="RIBOSOMAL RNA PROCESSING PROTEIN 36 HOMOLOG"/>
    <property type="match status" value="1"/>
</dbReference>
<keyword evidence="4 6" id="KW-0698">rRNA processing</keyword>
<evidence type="ECO:0000256" key="4">
    <source>
        <dbReference type="ARBA" id="ARBA00022552"/>
    </source>
</evidence>
<dbReference type="GO" id="GO:1990904">
    <property type="term" value="C:ribonucleoprotein complex"/>
    <property type="evidence" value="ECO:0007669"/>
    <property type="project" value="UniProtKB-KW"/>
</dbReference>
<keyword evidence="6" id="KW-0687">Ribonucleoprotein</keyword>
<comment type="subunit">
    <text evidence="6">Associates with 90S and pre-40S pre-ribosomal particles.</text>
</comment>
<organism evidence="7 8">
    <name type="scientific">Ilex paraguariensis</name>
    <name type="common">yerba mate</name>
    <dbReference type="NCBI Taxonomy" id="185542"/>
    <lineage>
        <taxon>Eukaryota</taxon>
        <taxon>Viridiplantae</taxon>
        <taxon>Streptophyta</taxon>
        <taxon>Embryophyta</taxon>
        <taxon>Tracheophyta</taxon>
        <taxon>Spermatophyta</taxon>
        <taxon>Magnoliopsida</taxon>
        <taxon>eudicotyledons</taxon>
        <taxon>Gunneridae</taxon>
        <taxon>Pentapetalae</taxon>
        <taxon>asterids</taxon>
        <taxon>campanulids</taxon>
        <taxon>Aquifoliales</taxon>
        <taxon>Aquifoliaceae</taxon>
        <taxon>Ilex</taxon>
    </lineage>
</organism>
<dbReference type="EMBL" id="CAUOFW020006121">
    <property type="protein sequence ID" value="CAK9172955.1"/>
    <property type="molecule type" value="Genomic_DNA"/>
</dbReference>
<evidence type="ECO:0000313" key="7">
    <source>
        <dbReference type="EMBL" id="CAK9172955.1"/>
    </source>
</evidence>
<dbReference type="InterPro" id="IPR009292">
    <property type="entry name" value="RRP36"/>
</dbReference>
<dbReference type="Pfam" id="PF06102">
    <property type="entry name" value="RRP36"/>
    <property type="match status" value="1"/>
</dbReference>
<evidence type="ECO:0000256" key="6">
    <source>
        <dbReference type="RuleBase" id="RU368027"/>
    </source>
</evidence>
<dbReference type="GO" id="GO:0005730">
    <property type="term" value="C:nucleolus"/>
    <property type="evidence" value="ECO:0007669"/>
    <property type="project" value="UniProtKB-SubCell"/>
</dbReference>
<keyword evidence="3 6" id="KW-0690">Ribosome biogenesis</keyword>
<dbReference type="GO" id="GO:0006364">
    <property type="term" value="P:rRNA processing"/>
    <property type="evidence" value="ECO:0007669"/>
    <property type="project" value="UniProtKB-UniRule"/>
</dbReference>
<comment type="function">
    <text evidence="6">Component of the 90S pre-ribosome involved in the maturation of rRNAs. Required for early cleavages of the pre-RNAs in the 40S ribosomal subunit maturation pathway.</text>
</comment>
<proteinExistence type="inferred from homology"/>